<accession>A0A382WZB9</accession>
<proteinExistence type="predicted"/>
<name>A0A382WZB9_9ZZZZ</name>
<dbReference type="EMBL" id="UINC01163318">
    <property type="protein sequence ID" value="SVD63568.1"/>
    <property type="molecule type" value="Genomic_DNA"/>
</dbReference>
<protein>
    <submittedName>
        <fullName evidence="1">Uncharacterized protein</fullName>
    </submittedName>
</protein>
<dbReference type="AlphaFoldDB" id="A0A382WZB9"/>
<gene>
    <name evidence="1" type="ORF">METZ01_LOCUS416422</name>
</gene>
<organism evidence="1">
    <name type="scientific">marine metagenome</name>
    <dbReference type="NCBI Taxonomy" id="408172"/>
    <lineage>
        <taxon>unclassified sequences</taxon>
        <taxon>metagenomes</taxon>
        <taxon>ecological metagenomes</taxon>
    </lineage>
</organism>
<reference evidence="1" key="1">
    <citation type="submission" date="2018-05" db="EMBL/GenBank/DDBJ databases">
        <authorList>
            <person name="Lanie J.A."/>
            <person name="Ng W.-L."/>
            <person name="Kazmierczak K.M."/>
            <person name="Andrzejewski T.M."/>
            <person name="Davidsen T.M."/>
            <person name="Wayne K.J."/>
            <person name="Tettelin H."/>
            <person name="Glass J.I."/>
            <person name="Rusch D."/>
            <person name="Podicherti R."/>
            <person name="Tsui H.-C.T."/>
            <person name="Winkler M.E."/>
        </authorList>
    </citation>
    <scope>NUCLEOTIDE SEQUENCE</scope>
</reference>
<feature type="non-terminal residue" evidence="1">
    <location>
        <position position="35"/>
    </location>
</feature>
<sequence>VATQVQHDPAYRIRRLLEDLLTEFREPVEVSPSPR</sequence>
<feature type="non-terminal residue" evidence="1">
    <location>
        <position position="1"/>
    </location>
</feature>
<evidence type="ECO:0000313" key="1">
    <source>
        <dbReference type="EMBL" id="SVD63568.1"/>
    </source>
</evidence>